<evidence type="ECO:0000313" key="5">
    <source>
        <dbReference type="Proteomes" id="UP000629468"/>
    </source>
</evidence>
<reference evidence="4 5" key="1">
    <citation type="journal article" name="Sci. Rep.">
        <title>Telomere-to-telomere assembled and centromere annotated genomes of the two main subspecies of the button mushroom Agaricus bisporus reveal especially polymorphic chromosome ends.</title>
        <authorList>
            <person name="Sonnenberg A.S.M."/>
            <person name="Sedaghat-Telgerd N."/>
            <person name="Lavrijssen B."/>
            <person name="Ohm R.A."/>
            <person name="Hendrickx P.M."/>
            <person name="Scholtmeijer K."/>
            <person name="Baars J.J.P."/>
            <person name="van Peer A."/>
        </authorList>
    </citation>
    <scope>NUCLEOTIDE SEQUENCE [LARGE SCALE GENOMIC DNA]</scope>
    <source>
        <strain evidence="4 5">H119_p4</strain>
    </source>
</reference>
<dbReference type="Gene3D" id="3.40.50.300">
    <property type="entry name" value="P-loop containing nucleotide triphosphate hydrolases"/>
    <property type="match status" value="1"/>
</dbReference>
<proteinExistence type="predicted"/>
<feature type="region of interest" description="Disordered" evidence="2">
    <location>
        <begin position="27"/>
        <end position="95"/>
    </location>
</feature>
<protein>
    <recommendedName>
        <fullName evidence="3">Nephrocystin 3-like N-terminal domain-containing protein</fullName>
    </recommendedName>
</protein>
<evidence type="ECO:0000256" key="2">
    <source>
        <dbReference type="SAM" id="MobiDB-lite"/>
    </source>
</evidence>
<evidence type="ECO:0000313" key="4">
    <source>
        <dbReference type="EMBL" id="KAF7759889.1"/>
    </source>
</evidence>
<feature type="compositionally biased region" description="Low complexity" evidence="2">
    <location>
        <begin position="59"/>
        <end position="71"/>
    </location>
</feature>
<name>A0A8H7C1I4_AGABI</name>
<evidence type="ECO:0000259" key="3">
    <source>
        <dbReference type="Pfam" id="PF24883"/>
    </source>
</evidence>
<dbReference type="PANTHER" id="PTHR10039">
    <property type="entry name" value="AMELOGENIN"/>
    <property type="match status" value="1"/>
</dbReference>
<organism evidence="4 5">
    <name type="scientific">Agaricus bisporus var. burnettii</name>
    <dbReference type="NCBI Taxonomy" id="192524"/>
    <lineage>
        <taxon>Eukaryota</taxon>
        <taxon>Fungi</taxon>
        <taxon>Dikarya</taxon>
        <taxon>Basidiomycota</taxon>
        <taxon>Agaricomycotina</taxon>
        <taxon>Agaricomycetes</taxon>
        <taxon>Agaricomycetidae</taxon>
        <taxon>Agaricales</taxon>
        <taxon>Agaricineae</taxon>
        <taxon>Agaricaceae</taxon>
        <taxon>Agaricus</taxon>
    </lineage>
</organism>
<dbReference type="EMBL" id="JABXXO010000016">
    <property type="protein sequence ID" value="KAF7759889.1"/>
    <property type="molecule type" value="Genomic_DNA"/>
</dbReference>
<feature type="domain" description="Nephrocystin 3-like N-terminal" evidence="3">
    <location>
        <begin position="209"/>
        <end position="357"/>
    </location>
</feature>
<dbReference type="Pfam" id="PF24883">
    <property type="entry name" value="NPHP3_N"/>
    <property type="match status" value="1"/>
</dbReference>
<sequence length="833" mass="94338">MPHEGPRSRIRRLLIPSTYDFRRFWTRVSPSPTPSPAPVQQHPKSNPPSKTDTSRLDVSIDTPSSSSTPIIQNDTPGVRLPIGPQLPTGTSSPTLSLERSIHEYSGTDQQRVNASSLSFNHYPQDRSEPQYAPTNSISQGIFYQPSCSTTAAFKSNDSNKSDIFMENLRKETIPGTEFDFSSRHPPSGAQAKTRLTIIGRCRYFIINHNGKKKLRLVLGPAGVGKTSVMQSIAQEALLPGATIFFSRHNARGNGAKAITTIAYQIAAKLEPYRLFIENEVARDPFILQKPLPIQFDQFIVKPFMHQCILDPLSRLLIIIDGLDECNNSSTQLQLLRLISDFCISYPSSPVVWIIASRPEQHIVSLISQSHVKRISERDDIPTESDEAQKDVERFLRHELEKQMALITPRENSLRWPLDSDIFKIAAVASGLFVYASTVVRYIKDPTPGDPISQFDDILKFIESGTDSSVSGLYLPLVQLDALYTFIMSKIPAGDMVNLRKLLLLDLGNMPTKSFQLQCNILGMTQVVAYRATRYIYPFADVPEPAKAADDSLRLLHKSFADYLVDPSRSRFSPDIKFDAEQLIDQCVLRIVEAAPDGGHVDGMGDNANGREFGGDALKNGSGTIDDICLSWPAVEERNCRELRMDMYRFSVTRLMEGFGRRRKVFQSLFCLRVLTSCFNKLPSEFPFEALRDFAFDNSRRSQLLKHGILKQMELEALRFDKAVIKGHIRRHFRSKTDKLSKCWNASCKHEREGKWEVYNQDWSTEFECPKEEIDSPFSCSYCYQQFTHHLKRQSPGHLITVIDLTTTCRGVEFRFVDSDDGKSEWIYHFFTAS</sequence>
<gene>
    <name evidence="4" type="ORF">Agabi119p4_11584</name>
</gene>
<dbReference type="PANTHER" id="PTHR10039:SF14">
    <property type="entry name" value="NACHT DOMAIN-CONTAINING PROTEIN"/>
    <property type="match status" value="1"/>
</dbReference>
<dbReference type="InterPro" id="IPR027417">
    <property type="entry name" value="P-loop_NTPase"/>
</dbReference>
<feature type="compositionally biased region" description="Polar residues" evidence="2">
    <location>
        <begin position="42"/>
        <end position="51"/>
    </location>
</feature>
<evidence type="ECO:0000256" key="1">
    <source>
        <dbReference type="ARBA" id="ARBA00022737"/>
    </source>
</evidence>
<accession>A0A8H7C1I4</accession>
<keyword evidence="1" id="KW-0677">Repeat</keyword>
<comment type="caution">
    <text evidence="4">The sequence shown here is derived from an EMBL/GenBank/DDBJ whole genome shotgun (WGS) entry which is preliminary data.</text>
</comment>
<dbReference type="AlphaFoldDB" id="A0A8H7C1I4"/>
<dbReference type="Proteomes" id="UP000629468">
    <property type="component" value="Unassembled WGS sequence"/>
</dbReference>
<dbReference type="InterPro" id="IPR056884">
    <property type="entry name" value="NPHP3-like_N"/>
</dbReference>
<dbReference type="SUPFAM" id="SSF52540">
    <property type="entry name" value="P-loop containing nucleoside triphosphate hydrolases"/>
    <property type="match status" value="1"/>
</dbReference>